<protein>
    <submittedName>
        <fullName evidence="12">ATP-binding cassette, subfamily C, CydC</fullName>
    </submittedName>
</protein>
<dbReference type="SUPFAM" id="SSF52540">
    <property type="entry name" value="P-loop containing nucleoside triphosphate hydrolases"/>
    <property type="match status" value="1"/>
</dbReference>
<feature type="domain" description="ABC transmembrane type-1" evidence="11">
    <location>
        <begin position="19"/>
        <end position="302"/>
    </location>
</feature>
<evidence type="ECO:0000313" key="13">
    <source>
        <dbReference type="Proteomes" id="UP000214880"/>
    </source>
</evidence>
<evidence type="ECO:0000256" key="5">
    <source>
        <dbReference type="ARBA" id="ARBA00022741"/>
    </source>
</evidence>
<dbReference type="Pfam" id="PF00664">
    <property type="entry name" value="ABC_membrane"/>
    <property type="match status" value="1"/>
</dbReference>
<dbReference type="OrthoDB" id="9771903at2"/>
<dbReference type="GO" id="GO:0005886">
    <property type="term" value="C:plasma membrane"/>
    <property type="evidence" value="ECO:0007669"/>
    <property type="project" value="UniProtKB-SubCell"/>
</dbReference>
<dbReference type="EMBL" id="FNHB01000002">
    <property type="protein sequence ID" value="SDM07974.1"/>
    <property type="molecule type" value="Genomic_DNA"/>
</dbReference>
<evidence type="ECO:0000256" key="9">
    <source>
        <dbReference type="SAM" id="Phobius"/>
    </source>
</evidence>
<dbReference type="GO" id="GO:0045454">
    <property type="term" value="P:cell redox homeostasis"/>
    <property type="evidence" value="ECO:0007669"/>
    <property type="project" value="InterPro"/>
</dbReference>
<proteinExistence type="predicted"/>
<dbReference type="PANTHER" id="PTHR43394">
    <property type="entry name" value="ATP-DEPENDENT PERMEASE MDL1, MITOCHONDRIAL"/>
    <property type="match status" value="1"/>
</dbReference>
<dbReference type="InterPro" id="IPR039421">
    <property type="entry name" value="Type_1_exporter"/>
</dbReference>
<feature type="transmembrane region" description="Helical" evidence="9">
    <location>
        <begin position="12"/>
        <end position="35"/>
    </location>
</feature>
<dbReference type="InterPro" id="IPR014223">
    <property type="entry name" value="ABC_CydC/D"/>
</dbReference>
<keyword evidence="8 9" id="KW-0472">Membrane</keyword>
<dbReference type="FunFam" id="3.40.50.300:FF:000221">
    <property type="entry name" value="Multidrug ABC transporter ATP-binding protein"/>
    <property type="match status" value="1"/>
</dbReference>
<dbReference type="InterPro" id="IPR011527">
    <property type="entry name" value="ABC1_TM_dom"/>
</dbReference>
<dbReference type="PROSITE" id="PS00211">
    <property type="entry name" value="ABC_TRANSPORTER_1"/>
    <property type="match status" value="1"/>
</dbReference>
<evidence type="ECO:0000256" key="4">
    <source>
        <dbReference type="ARBA" id="ARBA00022692"/>
    </source>
</evidence>
<feature type="transmembrane region" description="Helical" evidence="9">
    <location>
        <begin position="129"/>
        <end position="151"/>
    </location>
</feature>
<evidence type="ECO:0000256" key="1">
    <source>
        <dbReference type="ARBA" id="ARBA00004651"/>
    </source>
</evidence>
<dbReference type="Proteomes" id="UP000214880">
    <property type="component" value="Unassembled WGS sequence"/>
</dbReference>
<evidence type="ECO:0000313" key="12">
    <source>
        <dbReference type="EMBL" id="SDM07974.1"/>
    </source>
</evidence>
<dbReference type="CDD" id="cd18585">
    <property type="entry name" value="ABC_6TM_CydC"/>
    <property type="match status" value="1"/>
</dbReference>
<dbReference type="Gene3D" id="3.40.50.300">
    <property type="entry name" value="P-loop containing nucleotide triphosphate hydrolases"/>
    <property type="match status" value="1"/>
</dbReference>
<dbReference type="InterPro" id="IPR027417">
    <property type="entry name" value="P-loop_NTPase"/>
</dbReference>
<sequence length="570" mass="61080">MRTALRLIRIMLPVWPVMLAAAGFGWLTIAANIGLMATSALLIATAALHPSVAELSVAIVGVRFFGVSRAIFRYLERYIAHDATFKLLGRIRSWFFTRLEPLAPARLQAWQSGELFSAIVGDVETLKDFYLRVLAPPLIAVLILLGMVVFLQQFSSGLALLLAGAFVFAGILMPLLVRCLNRGSGAELVAVRAELNAYLADTVNGIAELAAFDRKESQLAGIGRIQERLTALQGKVAAVSALTEASGNLTMNSALWWTLCITIPLVHSGQVAGVYLPVLALAVQSSFEAVLVLPMAVHHLAESLAAARRLFAIADTAPAVRPPAAAACLPASSGLIVRNVSFEYDAWGQVLHDVSFDLPPGKRLAIVGPSGAGKSTIVHLLLRFWEYDSGRITLGGTDYRTLPPEEIRSVFNVVSQQTHIFNASIRDNILIARPSAGEEELKAAVQGAALTAFIAALPQGLDTAVGHNGQALSGGQRQRIAIARALLKAAPVVLLDEPTTGLDAVTEKQIMATLAGLGRDRATLLITHRLTGLETMDEILVLEAGRVAERGRFSELIAGKGLFYRLYNLQ</sequence>
<dbReference type="GO" id="GO:0034775">
    <property type="term" value="P:glutathione transmembrane transport"/>
    <property type="evidence" value="ECO:0007669"/>
    <property type="project" value="InterPro"/>
</dbReference>
<accession>A0A1G9QA79</accession>
<reference evidence="12 13" key="1">
    <citation type="submission" date="2016-10" db="EMBL/GenBank/DDBJ databases">
        <authorList>
            <person name="de Groot N.N."/>
        </authorList>
    </citation>
    <scope>NUCLEOTIDE SEQUENCE [LARGE SCALE GENOMIC DNA]</scope>
    <source>
        <strain evidence="12 13">DSM 1736</strain>
    </source>
</reference>
<dbReference type="SUPFAM" id="SSF90123">
    <property type="entry name" value="ABC transporter transmembrane region"/>
    <property type="match status" value="1"/>
</dbReference>
<dbReference type="Pfam" id="PF00005">
    <property type="entry name" value="ABC_tran"/>
    <property type="match status" value="1"/>
</dbReference>
<keyword evidence="5" id="KW-0547">Nucleotide-binding</keyword>
<dbReference type="GO" id="GO:0015421">
    <property type="term" value="F:ABC-type oligopeptide transporter activity"/>
    <property type="evidence" value="ECO:0007669"/>
    <property type="project" value="TreeGrafter"/>
</dbReference>
<dbReference type="PANTHER" id="PTHR43394:SF1">
    <property type="entry name" value="ATP-BINDING CASSETTE SUB-FAMILY B MEMBER 10, MITOCHONDRIAL"/>
    <property type="match status" value="1"/>
</dbReference>
<keyword evidence="6 12" id="KW-0067">ATP-binding</keyword>
<feature type="transmembrane region" description="Helical" evidence="9">
    <location>
        <begin position="41"/>
        <end position="65"/>
    </location>
</feature>
<dbReference type="RefSeq" id="WP_092070241.1">
    <property type="nucleotide sequence ID" value="NZ_FNHB01000002.1"/>
</dbReference>
<dbReference type="InterPro" id="IPR003439">
    <property type="entry name" value="ABC_transporter-like_ATP-bd"/>
</dbReference>
<keyword evidence="3" id="KW-1003">Cell membrane</keyword>
<name>A0A1G9QA79_9FIRM</name>
<gene>
    <name evidence="12" type="ORF">SAMN04488502_102100</name>
</gene>
<keyword evidence="7 9" id="KW-1133">Transmembrane helix</keyword>
<dbReference type="GO" id="GO:0005524">
    <property type="term" value="F:ATP binding"/>
    <property type="evidence" value="ECO:0007669"/>
    <property type="project" value="UniProtKB-KW"/>
</dbReference>
<dbReference type="STRING" id="146817.SAMN04488502_102100"/>
<dbReference type="PROSITE" id="PS50893">
    <property type="entry name" value="ABC_TRANSPORTER_2"/>
    <property type="match status" value="1"/>
</dbReference>
<keyword evidence="13" id="KW-1185">Reference proteome</keyword>
<dbReference type="NCBIfam" id="TIGR02868">
    <property type="entry name" value="CydC"/>
    <property type="match status" value="1"/>
</dbReference>
<dbReference type="Gene3D" id="1.20.1560.10">
    <property type="entry name" value="ABC transporter type 1, transmembrane domain"/>
    <property type="match status" value="1"/>
</dbReference>
<dbReference type="PROSITE" id="PS50929">
    <property type="entry name" value="ABC_TM1F"/>
    <property type="match status" value="1"/>
</dbReference>
<feature type="domain" description="ABC transporter" evidence="10">
    <location>
        <begin position="335"/>
        <end position="569"/>
    </location>
</feature>
<evidence type="ECO:0000256" key="6">
    <source>
        <dbReference type="ARBA" id="ARBA00022840"/>
    </source>
</evidence>
<comment type="subcellular location">
    <subcellularLocation>
        <location evidence="1">Cell membrane</location>
        <topology evidence="1">Multi-pass membrane protein</topology>
    </subcellularLocation>
</comment>
<evidence type="ECO:0000259" key="10">
    <source>
        <dbReference type="PROSITE" id="PS50893"/>
    </source>
</evidence>
<dbReference type="InterPro" id="IPR003593">
    <property type="entry name" value="AAA+_ATPase"/>
</dbReference>
<dbReference type="AlphaFoldDB" id="A0A1G9QA79"/>
<evidence type="ECO:0000256" key="2">
    <source>
        <dbReference type="ARBA" id="ARBA00022448"/>
    </source>
</evidence>
<evidence type="ECO:0000259" key="11">
    <source>
        <dbReference type="PROSITE" id="PS50929"/>
    </source>
</evidence>
<keyword evidence="2" id="KW-0813">Transport</keyword>
<evidence type="ECO:0000256" key="7">
    <source>
        <dbReference type="ARBA" id="ARBA00022989"/>
    </source>
</evidence>
<evidence type="ECO:0000256" key="3">
    <source>
        <dbReference type="ARBA" id="ARBA00022475"/>
    </source>
</evidence>
<feature type="transmembrane region" description="Helical" evidence="9">
    <location>
        <begin position="157"/>
        <end position="177"/>
    </location>
</feature>
<evidence type="ECO:0000256" key="8">
    <source>
        <dbReference type="ARBA" id="ARBA00023136"/>
    </source>
</evidence>
<dbReference type="InterPro" id="IPR017871">
    <property type="entry name" value="ABC_transporter-like_CS"/>
</dbReference>
<organism evidence="12 13">
    <name type="scientific">Dendrosporobacter quercicolus</name>
    <dbReference type="NCBI Taxonomy" id="146817"/>
    <lineage>
        <taxon>Bacteria</taxon>
        <taxon>Bacillati</taxon>
        <taxon>Bacillota</taxon>
        <taxon>Negativicutes</taxon>
        <taxon>Selenomonadales</taxon>
        <taxon>Sporomusaceae</taxon>
        <taxon>Dendrosporobacter</taxon>
    </lineage>
</organism>
<dbReference type="SMART" id="SM00382">
    <property type="entry name" value="AAA"/>
    <property type="match status" value="1"/>
</dbReference>
<dbReference type="InterPro" id="IPR036640">
    <property type="entry name" value="ABC1_TM_sf"/>
</dbReference>
<keyword evidence="4 9" id="KW-0812">Transmembrane</keyword>
<dbReference type="GO" id="GO:0016887">
    <property type="term" value="F:ATP hydrolysis activity"/>
    <property type="evidence" value="ECO:0007669"/>
    <property type="project" value="InterPro"/>
</dbReference>